<dbReference type="PANTHER" id="PTHR46390:SF1">
    <property type="entry name" value="MANNOSE-1-PHOSPHATE GUANYLYLTRANSFERASE"/>
    <property type="match status" value="1"/>
</dbReference>
<evidence type="ECO:0000256" key="2">
    <source>
        <dbReference type="ARBA" id="ARBA00012387"/>
    </source>
</evidence>
<evidence type="ECO:0000256" key="6">
    <source>
        <dbReference type="ARBA" id="ARBA00023134"/>
    </source>
</evidence>
<organism evidence="12 13">
    <name type="scientific">Methylobacterium iners</name>
    <dbReference type="NCBI Taxonomy" id="418707"/>
    <lineage>
        <taxon>Bacteria</taxon>
        <taxon>Pseudomonadati</taxon>
        <taxon>Pseudomonadota</taxon>
        <taxon>Alphaproteobacteria</taxon>
        <taxon>Hyphomicrobiales</taxon>
        <taxon>Methylobacteriaceae</taxon>
        <taxon>Methylobacterium</taxon>
    </lineage>
</organism>
<dbReference type="Gene3D" id="2.60.120.10">
    <property type="entry name" value="Jelly Rolls"/>
    <property type="match status" value="1"/>
</dbReference>
<keyword evidence="5" id="KW-0547">Nucleotide-binding</keyword>
<protein>
    <recommendedName>
        <fullName evidence="2">mannose-1-phosphate guanylyltransferase</fullName>
        <ecNumber evidence="2">2.7.7.13</ecNumber>
    </recommendedName>
</protein>
<accession>A0ABQ4RU74</accession>
<keyword evidence="3" id="KW-0808">Transferase</keyword>
<reference evidence="12" key="1">
    <citation type="journal article" date="2021" name="Front. Microbiol.">
        <title>Comprehensive Comparative Genomics and Phenotyping of Methylobacterium Species.</title>
        <authorList>
            <person name="Alessa O."/>
            <person name="Ogura Y."/>
            <person name="Fujitani Y."/>
            <person name="Takami H."/>
            <person name="Hayashi T."/>
            <person name="Sahin N."/>
            <person name="Tani A."/>
        </authorList>
    </citation>
    <scope>NUCLEOTIDE SEQUENCE</scope>
    <source>
        <strain evidence="12">DSM 19015</strain>
    </source>
</reference>
<dbReference type="Proteomes" id="UP001055125">
    <property type="component" value="Unassembled WGS sequence"/>
</dbReference>
<evidence type="ECO:0000313" key="12">
    <source>
        <dbReference type="EMBL" id="GJD94254.1"/>
    </source>
</evidence>
<sequence>MADQIYPIILCGGSGTRLWPASRESMPKQFTALVDARGSTFQATVERVTDASTFARPTVITAADARFIVAEQLAQVGVGADILLEPERRDSAAAVAVAALHAAARDPQAVVLILAADHVIEDAPAFAAAARAAAIGARAGQIMTLGIAPTKPATDYGYIRRGPALEGVPGAYAVARFVEKPNAEGAHDLIAEGALWNAGYFLFRADVMLAELRRHVPAVLDAAEAALEHATRDLDFVRLDAAAFGQAPKTSIDYAVMERTELAGVLPVSFAWSDVGTWDAVWGVLGRDAQGNAVRGRVELVETTNSLVHSEGEGLTTVVGLDDVVVVTTPDAVLVASKARSGQVKELVAQLRAAGHPEADAHRRMYRPWGWYQRIDLGERFQVKRIQVTPGGRLSLQKHFHRAEHWVVVRGTAEVTLDGAVSLVHENEAIYLPIGSMHRLANPGRIPLELIEVQVGSYTGEDDIVRTEDIYGR</sequence>
<dbReference type="SUPFAM" id="SSF53448">
    <property type="entry name" value="Nucleotide-diphospho-sugar transferases"/>
    <property type="match status" value="1"/>
</dbReference>
<reference evidence="12" key="2">
    <citation type="submission" date="2021-08" db="EMBL/GenBank/DDBJ databases">
        <authorList>
            <person name="Tani A."/>
            <person name="Ola A."/>
            <person name="Ogura Y."/>
            <person name="Katsura K."/>
            <person name="Hayashi T."/>
        </authorList>
    </citation>
    <scope>NUCLEOTIDE SEQUENCE</scope>
    <source>
        <strain evidence="12">DSM 19015</strain>
    </source>
</reference>
<evidence type="ECO:0000256" key="7">
    <source>
        <dbReference type="ARBA" id="ARBA00047343"/>
    </source>
</evidence>
<dbReference type="SUPFAM" id="SSF51182">
    <property type="entry name" value="RmlC-like cupins"/>
    <property type="match status" value="1"/>
</dbReference>
<evidence type="ECO:0000259" key="11">
    <source>
        <dbReference type="Pfam" id="PF22640"/>
    </source>
</evidence>
<dbReference type="InterPro" id="IPR001538">
    <property type="entry name" value="Man6P_isomerase-2_C"/>
</dbReference>
<comment type="similarity">
    <text evidence="1 8">Belongs to the mannose-6-phosphate isomerase type 2 family.</text>
</comment>
<feature type="domain" description="Nucleotidyl transferase" evidence="9">
    <location>
        <begin position="7"/>
        <end position="284"/>
    </location>
</feature>
<dbReference type="InterPro" id="IPR006375">
    <property type="entry name" value="Man1P_GuaTrfase/Man6P_Isoase"/>
</dbReference>
<dbReference type="Pfam" id="PF01050">
    <property type="entry name" value="MannoseP_isomer"/>
    <property type="match status" value="1"/>
</dbReference>
<dbReference type="EMBL" id="BPQP01000020">
    <property type="protein sequence ID" value="GJD94254.1"/>
    <property type="molecule type" value="Genomic_DNA"/>
</dbReference>
<feature type="domain" description="Mannose-6-phosphate isomerase type II C-terminal" evidence="10">
    <location>
        <begin position="357"/>
        <end position="469"/>
    </location>
</feature>
<comment type="caution">
    <text evidence="12">The sequence shown here is derived from an EMBL/GenBank/DDBJ whole genome shotgun (WGS) entry which is preliminary data.</text>
</comment>
<dbReference type="PANTHER" id="PTHR46390">
    <property type="entry name" value="MANNOSE-1-PHOSPHATE GUANYLYLTRANSFERASE"/>
    <property type="match status" value="1"/>
</dbReference>
<dbReference type="CDD" id="cd02509">
    <property type="entry name" value="GDP-M1P_Guanylyltransferase"/>
    <property type="match status" value="1"/>
</dbReference>
<proteinExistence type="inferred from homology"/>
<dbReference type="InterPro" id="IPR029044">
    <property type="entry name" value="Nucleotide-diphossugar_trans"/>
</dbReference>
<evidence type="ECO:0000256" key="1">
    <source>
        <dbReference type="ARBA" id="ARBA00006115"/>
    </source>
</evidence>
<keyword evidence="13" id="KW-1185">Reference proteome</keyword>
<dbReference type="InterPro" id="IPR005835">
    <property type="entry name" value="NTP_transferase_dom"/>
</dbReference>
<comment type="catalytic activity">
    <reaction evidence="7">
        <text>alpha-D-mannose 1-phosphate + GTP + H(+) = GDP-alpha-D-mannose + diphosphate</text>
        <dbReference type="Rhea" id="RHEA:15229"/>
        <dbReference type="ChEBI" id="CHEBI:15378"/>
        <dbReference type="ChEBI" id="CHEBI:33019"/>
        <dbReference type="ChEBI" id="CHEBI:37565"/>
        <dbReference type="ChEBI" id="CHEBI:57527"/>
        <dbReference type="ChEBI" id="CHEBI:58409"/>
        <dbReference type="EC" id="2.7.7.13"/>
    </reaction>
</comment>
<keyword evidence="6" id="KW-0342">GTP-binding</keyword>
<feature type="domain" description="MannoseP isomerase/GMP-like beta-helix" evidence="11">
    <location>
        <begin position="297"/>
        <end position="351"/>
    </location>
</feature>
<dbReference type="InterPro" id="IPR014710">
    <property type="entry name" value="RmlC-like_jellyroll"/>
</dbReference>
<evidence type="ECO:0000256" key="5">
    <source>
        <dbReference type="ARBA" id="ARBA00022741"/>
    </source>
</evidence>
<dbReference type="InterPro" id="IPR051161">
    <property type="entry name" value="Mannose-6P_isomerase_type2"/>
</dbReference>
<evidence type="ECO:0000259" key="9">
    <source>
        <dbReference type="Pfam" id="PF00483"/>
    </source>
</evidence>
<dbReference type="InterPro" id="IPR054566">
    <property type="entry name" value="ManC/GMP-like_b-helix"/>
</dbReference>
<evidence type="ECO:0000259" key="10">
    <source>
        <dbReference type="Pfam" id="PF01050"/>
    </source>
</evidence>
<dbReference type="EC" id="2.7.7.13" evidence="2"/>
<gene>
    <name evidence="12" type="primary">algA</name>
    <name evidence="12" type="ORF">OCOJLMKI_1456</name>
</gene>
<evidence type="ECO:0000256" key="3">
    <source>
        <dbReference type="ARBA" id="ARBA00022679"/>
    </source>
</evidence>
<evidence type="ECO:0000256" key="4">
    <source>
        <dbReference type="ARBA" id="ARBA00022695"/>
    </source>
</evidence>
<evidence type="ECO:0000313" key="13">
    <source>
        <dbReference type="Proteomes" id="UP001055125"/>
    </source>
</evidence>
<dbReference type="Pfam" id="PF00483">
    <property type="entry name" value="NTP_transferase"/>
    <property type="match status" value="1"/>
</dbReference>
<dbReference type="Pfam" id="PF22640">
    <property type="entry name" value="ManC_GMP_beta-helix"/>
    <property type="match status" value="1"/>
</dbReference>
<dbReference type="Gene3D" id="3.90.550.10">
    <property type="entry name" value="Spore Coat Polysaccharide Biosynthesis Protein SpsA, Chain A"/>
    <property type="match status" value="1"/>
</dbReference>
<name>A0ABQ4RU74_9HYPH</name>
<keyword evidence="4" id="KW-0548">Nucleotidyltransferase</keyword>
<evidence type="ECO:0000256" key="8">
    <source>
        <dbReference type="RuleBase" id="RU004190"/>
    </source>
</evidence>
<dbReference type="NCBIfam" id="TIGR01479">
    <property type="entry name" value="GMP_PMI"/>
    <property type="match status" value="1"/>
</dbReference>
<dbReference type="CDD" id="cd02213">
    <property type="entry name" value="cupin_PMI_typeII_C"/>
    <property type="match status" value="1"/>
</dbReference>
<dbReference type="InterPro" id="IPR011051">
    <property type="entry name" value="RmlC_Cupin_sf"/>
</dbReference>
<dbReference type="RefSeq" id="WP_238243439.1">
    <property type="nucleotide sequence ID" value="NZ_BPQP01000020.1"/>
</dbReference>
<dbReference type="InterPro" id="IPR049577">
    <property type="entry name" value="GMPP_N"/>
</dbReference>